<name>A0A016XFW8_9BURK</name>
<organism evidence="2 3">
    <name type="scientific">Hylemonella gracilis str. Niagara R</name>
    <dbReference type="NCBI Taxonomy" id="1458275"/>
    <lineage>
        <taxon>Bacteria</taxon>
        <taxon>Pseudomonadati</taxon>
        <taxon>Pseudomonadota</taxon>
        <taxon>Betaproteobacteria</taxon>
        <taxon>Burkholderiales</taxon>
        <taxon>Comamonadaceae</taxon>
        <taxon>Hylemonella</taxon>
    </lineage>
</organism>
<dbReference type="InterPro" id="IPR029069">
    <property type="entry name" value="HotDog_dom_sf"/>
</dbReference>
<comment type="caution">
    <text evidence="2">The sequence shown here is derived from an EMBL/GenBank/DDBJ whole genome shotgun (WGS) entry which is preliminary data.</text>
</comment>
<evidence type="ECO:0000259" key="1">
    <source>
        <dbReference type="Pfam" id="PF01575"/>
    </source>
</evidence>
<evidence type="ECO:0000313" key="2">
    <source>
        <dbReference type="EMBL" id="EYC50736.1"/>
    </source>
</evidence>
<dbReference type="PANTHER" id="PTHR43664:SF1">
    <property type="entry name" value="BETA-METHYLMALYL-COA DEHYDRATASE"/>
    <property type="match status" value="1"/>
</dbReference>
<accession>A0A016XFW8</accession>
<dbReference type="InterPro" id="IPR002539">
    <property type="entry name" value="MaoC-like_dom"/>
</dbReference>
<proteinExistence type="predicted"/>
<dbReference type="Proteomes" id="UP000023268">
    <property type="component" value="Unassembled WGS sequence"/>
</dbReference>
<dbReference type="eggNOG" id="COG2030">
    <property type="taxonomic scope" value="Bacteria"/>
</dbReference>
<dbReference type="EMBL" id="JEMG01000001">
    <property type="protein sequence ID" value="EYC50736.1"/>
    <property type="molecule type" value="Genomic_DNA"/>
</dbReference>
<dbReference type="OrthoDB" id="5298629at2"/>
<protein>
    <submittedName>
        <fullName evidence="2">Enoyl-CoA hydratase</fullName>
    </submittedName>
</protein>
<dbReference type="AlphaFoldDB" id="A0A016XFW8"/>
<sequence length="158" mass="17002">MPARFFEDFQLGESWESPAFPVSADEIVAFAQRFDPQPMHTDAVRAAAGPFKTLVASGWHVASLAMREFVRAGGYGDTPMVGLGIDELRWQAPVRAGDVLTVRREIVELRRSASNPGHGIVRTRVTVRRQDGTVAMSLVSAGRVPARVATPASSGEGA</sequence>
<dbReference type="Pfam" id="PF01575">
    <property type="entry name" value="MaoC_dehydratas"/>
    <property type="match status" value="1"/>
</dbReference>
<gene>
    <name evidence="2" type="ORF">AZ34_06430</name>
</gene>
<dbReference type="CDD" id="cd03454">
    <property type="entry name" value="YdeM"/>
    <property type="match status" value="1"/>
</dbReference>
<dbReference type="InterPro" id="IPR052342">
    <property type="entry name" value="MCH/BMMD"/>
</dbReference>
<dbReference type="RefSeq" id="WP_035606052.1">
    <property type="nucleotide sequence ID" value="NZ_JEMG01000001.1"/>
</dbReference>
<reference evidence="2 3" key="1">
    <citation type="submission" date="2014-02" db="EMBL/GenBank/DDBJ databases">
        <title>Draft Genome of Hylemonella gracilis isolated from the Niagara River.</title>
        <authorList>
            <person name="Pawlowski D.R."/>
            <person name="Koudelka G.B."/>
        </authorList>
    </citation>
    <scope>NUCLEOTIDE SEQUENCE [LARGE SCALE GENOMIC DNA]</scope>
    <source>
        <strain evidence="2 3">Niagara R</strain>
    </source>
</reference>
<dbReference type="STRING" id="1458275.AZ34_06430"/>
<dbReference type="PANTHER" id="PTHR43664">
    <property type="entry name" value="MONOAMINE OXIDASE-RELATED"/>
    <property type="match status" value="1"/>
</dbReference>
<feature type="domain" description="MaoC-like" evidence="1">
    <location>
        <begin position="12"/>
        <end position="127"/>
    </location>
</feature>
<dbReference type="SUPFAM" id="SSF54637">
    <property type="entry name" value="Thioesterase/thiol ester dehydrase-isomerase"/>
    <property type="match status" value="1"/>
</dbReference>
<evidence type="ECO:0000313" key="3">
    <source>
        <dbReference type="Proteomes" id="UP000023268"/>
    </source>
</evidence>
<dbReference type="Gene3D" id="3.10.129.10">
    <property type="entry name" value="Hotdog Thioesterase"/>
    <property type="match status" value="1"/>
</dbReference>